<protein>
    <submittedName>
        <fullName evidence="1">Uncharacterized protein</fullName>
    </submittedName>
</protein>
<proteinExistence type="predicted"/>
<name>A0ACB9M0Y7_BAUVA</name>
<reference evidence="1 2" key="1">
    <citation type="journal article" date="2022" name="DNA Res.">
        <title>Chromosomal-level genome assembly of the orchid tree Bauhinia variegata (Leguminosae; Cercidoideae) supports the allotetraploid origin hypothesis of Bauhinia.</title>
        <authorList>
            <person name="Zhong Y."/>
            <person name="Chen Y."/>
            <person name="Zheng D."/>
            <person name="Pang J."/>
            <person name="Liu Y."/>
            <person name="Luo S."/>
            <person name="Meng S."/>
            <person name="Qian L."/>
            <person name="Wei D."/>
            <person name="Dai S."/>
            <person name="Zhou R."/>
        </authorList>
    </citation>
    <scope>NUCLEOTIDE SEQUENCE [LARGE SCALE GENOMIC DNA]</scope>
    <source>
        <strain evidence="1">BV-YZ2020</strain>
    </source>
</reference>
<evidence type="ECO:0000313" key="1">
    <source>
        <dbReference type="EMBL" id="KAI4317737.1"/>
    </source>
</evidence>
<organism evidence="1 2">
    <name type="scientific">Bauhinia variegata</name>
    <name type="common">Purple orchid tree</name>
    <name type="synonym">Phanera variegata</name>
    <dbReference type="NCBI Taxonomy" id="167791"/>
    <lineage>
        <taxon>Eukaryota</taxon>
        <taxon>Viridiplantae</taxon>
        <taxon>Streptophyta</taxon>
        <taxon>Embryophyta</taxon>
        <taxon>Tracheophyta</taxon>
        <taxon>Spermatophyta</taxon>
        <taxon>Magnoliopsida</taxon>
        <taxon>eudicotyledons</taxon>
        <taxon>Gunneridae</taxon>
        <taxon>Pentapetalae</taxon>
        <taxon>rosids</taxon>
        <taxon>fabids</taxon>
        <taxon>Fabales</taxon>
        <taxon>Fabaceae</taxon>
        <taxon>Cercidoideae</taxon>
        <taxon>Cercideae</taxon>
        <taxon>Bauhiniinae</taxon>
        <taxon>Bauhinia</taxon>
    </lineage>
</organism>
<keyword evidence="2" id="KW-1185">Reference proteome</keyword>
<evidence type="ECO:0000313" key="2">
    <source>
        <dbReference type="Proteomes" id="UP000828941"/>
    </source>
</evidence>
<dbReference type="EMBL" id="CM039435">
    <property type="protein sequence ID" value="KAI4317737.1"/>
    <property type="molecule type" value="Genomic_DNA"/>
</dbReference>
<dbReference type="Proteomes" id="UP000828941">
    <property type="component" value="Chromosome 10"/>
</dbReference>
<sequence>MSPFTTVLLLLLCARRREHDRDPTPRAEASPQSPILPEELIIEILSWLPVKALLQLKRVCKSWRSLISDPQFVKKHLHRSITDARFSRRRFLLLTASSQRQLLSGSVQGLFENPSAISVDASFEFKCKYEIVGSCDGLLCLADYAKGHLRIWNPFTRLRSKKLPCFHDSNHDPCCITVFGFGFDHFTDNYKVVVINYYIDREESIVKVYNFGANSWRQIQNFPNVPLAYHGPGKFVSRTLNWAVAGINNSGFPLGIGPLQQLEIVSLDLGKETYSKLQLPDIEDKELVFGWPMLSVLKDCLCFFYDYKESYLVLWLMKEHGVRESWTKLMTIPYMGLERINKFPFLSPLFLSDNGEVLLQNHSDELVMYDPRDKKFEHAKIEVDKPWVDSMIYVESLVSPPC</sequence>
<gene>
    <name evidence="1" type="ORF">L6164_025584</name>
</gene>
<accession>A0ACB9M0Y7</accession>
<comment type="caution">
    <text evidence="1">The sequence shown here is derived from an EMBL/GenBank/DDBJ whole genome shotgun (WGS) entry which is preliminary data.</text>
</comment>